<evidence type="ECO:0000313" key="11">
    <source>
        <dbReference type="EMBL" id="XAG70630.1"/>
    </source>
</evidence>
<evidence type="ECO:0000256" key="8">
    <source>
        <dbReference type="ARBA" id="ARBA00023237"/>
    </source>
</evidence>
<dbReference type="GO" id="GO:0009279">
    <property type="term" value="C:cell outer membrane"/>
    <property type="evidence" value="ECO:0007669"/>
    <property type="project" value="UniProtKB-SubCell"/>
</dbReference>
<dbReference type="Pfam" id="PF00577">
    <property type="entry name" value="Usher"/>
    <property type="match status" value="1"/>
</dbReference>
<dbReference type="AlphaFoldDB" id="A0AAU6U9M6"/>
<dbReference type="InterPro" id="IPR042186">
    <property type="entry name" value="FimD_plug_dom"/>
</dbReference>
<dbReference type="Pfam" id="PF13953">
    <property type="entry name" value="PapC_C"/>
    <property type="match status" value="1"/>
</dbReference>
<dbReference type="PROSITE" id="PS01151">
    <property type="entry name" value="FIMBRIAL_USHER"/>
    <property type="match status" value="1"/>
</dbReference>
<evidence type="ECO:0000256" key="2">
    <source>
        <dbReference type="ARBA" id="ARBA00008064"/>
    </source>
</evidence>
<dbReference type="FunFam" id="2.60.40.3110:FF:000001">
    <property type="entry name" value="Putative fimbrial outer membrane usher"/>
    <property type="match status" value="1"/>
</dbReference>
<keyword evidence="4" id="KW-1134">Transmembrane beta strand</keyword>
<dbReference type="Gene3D" id="2.60.40.3110">
    <property type="match status" value="1"/>
</dbReference>
<dbReference type="GO" id="GO:0009297">
    <property type="term" value="P:pilus assembly"/>
    <property type="evidence" value="ECO:0007669"/>
    <property type="project" value="InterPro"/>
</dbReference>
<sequence length="813" mass="87468">MLQSIAVSAYGSDSEFDTDLLDLQDKENIDLGAFDHAGYLMPGQYKLTVSVNDHPLGERPVNFVEDKPGSSMICMDEDLVRALGLKEKELTTVLAARDKQGCYDYQQLPGVTATGDLGKDALIVMVPQAYRDYVADNWDPPSQWEDGVNGAIFDYSLSFQQTHAKQQAVQNQVTGFGVAGGNVGPWRLRANWQGSYDPASESTLGRGSEKTFDVNRVYAYRALPQQAAKLTLGEQDAGGSVLDSFQFNGVTLASDEQMLPPNLRGYAPEIVGIAKTNAKVEVRQQGRIIYQTQVAAGPFRIQDLSSYVSGMLDVTVQEQDGTAQHFQVNAASLPFLSRPGAVRYRLMVGKAQLQAHDNQGPAFASGEGSWGISNGWSLIGGGLLSEQYALGSLGLGTDLLGLGALTFDVSASRAELKQGTESGKSYRVNYSKTFDDTHSTISFAGYRFSERNFMTMSQYQAARAQPDNADAARQAAKQQYSLSVSQQIPDTRLGIYADYSHQSYWNQPTSERVSLNLSSSFDLGSWRGFNAALTAYRNQQGSMRPDDGLSLNLSMQLGGSDFLSYGSSVNDGRSYHTLTYSGMNDESDSYSLTAGLSDGGNNLSAYFRHAATLADIALAFNHSQTSSAMTLSLDGGMTATAQGLVLHSGNSQGGTRIMVDTDGVADIPLQGGGTNPIYSNRFGKAVLANEPSYYRVSTNIDLDALDHKAAPLGSPVGSNVLTEGAIGYHHFDMLSGEQRMVVIQLANGKPAPFAADVKNSKGQQLGMLADEGMAYLTGLHSGERLSVDWGDNRCRAQLPTLSAGDDVIHLSCA</sequence>
<evidence type="ECO:0000256" key="6">
    <source>
        <dbReference type="ARBA" id="ARBA00022729"/>
    </source>
</evidence>
<evidence type="ECO:0000256" key="5">
    <source>
        <dbReference type="ARBA" id="ARBA00022692"/>
    </source>
</evidence>
<feature type="domain" description="PapC-like C-terminal" evidence="9">
    <location>
        <begin position="741"/>
        <end position="797"/>
    </location>
</feature>
<dbReference type="PANTHER" id="PTHR30451">
    <property type="entry name" value="OUTER MEMBRANE USHER PROTEIN"/>
    <property type="match status" value="1"/>
</dbReference>
<dbReference type="InterPro" id="IPR037224">
    <property type="entry name" value="PapC_N_sf"/>
</dbReference>
<keyword evidence="7" id="KW-0472">Membrane</keyword>
<evidence type="ECO:0000256" key="4">
    <source>
        <dbReference type="ARBA" id="ARBA00022452"/>
    </source>
</evidence>
<keyword evidence="6" id="KW-0732">Signal</keyword>
<feature type="domain" description="PapC N-terminal" evidence="10">
    <location>
        <begin position="15"/>
        <end position="158"/>
    </location>
</feature>
<dbReference type="SUPFAM" id="SSF141729">
    <property type="entry name" value="FimD N-terminal domain-like"/>
    <property type="match status" value="1"/>
</dbReference>
<dbReference type="InterPro" id="IPR043142">
    <property type="entry name" value="PapC-like_C_sf"/>
</dbReference>
<evidence type="ECO:0000256" key="3">
    <source>
        <dbReference type="ARBA" id="ARBA00022448"/>
    </source>
</evidence>
<dbReference type="InterPro" id="IPR025885">
    <property type="entry name" value="PapC_N"/>
</dbReference>
<reference evidence="11" key="1">
    <citation type="submission" date="2022-03" db="EMBL/GenBank/DDBJ databases">
        <title>Sea Food Isolates.</title>
        <authorList>
            <person name="Li c."/>
        </authorList>
    </citation>
    <scope>NUCLEOTIDE SEQUENCE</scope>
    <source>
        <strain evidence="11">19CA06SA08-2</strain>
    </source>
</reference>
<dbReference type="InterPro" id="IPR025949">
    <property type="entry name" value="PapC-like_C"/>
</dbReference>
<dbReference type="InterPro" id="IPR000015">
    <property type="entry name" value="Fimb_usher"/>
</dbReference>
<dbReference type="EMBL" id="CP095353">
    <property type="protein sequence ID" value="XAG70630.1"/>
    <property type="molecule type" value="Genomic_DNA"/>
</dbReference>
<evidence type="ECO:0000259" key="10">
    <source>
        <dbReference type="Pfam" id="PF13954"/>
    </source>
</evidence>
<evidence type="ECO:0000259" key="9">
    <source>
        <dbReference type="Pfam" id="PF13953"/>
    </source>
</evidence>
<accession>A0AAU6U9M6</accession>
<keyword evidence="8" id="KW-0998">Cell outer membrane</keyword>
<evidence type="ECO:0000256" key="1">
    <source>
        <dbReference type="ARBA" id="ARBA00004571"/>
    </source>
</evidence>
<comment type="similarity">
    <text evidence="2">Belongs to the fimbrial export usher family.</text>
</comment>
<dbReference type="Gene3D" id="3.10.20.410">
    <property type="match status" value="1"/>
</dbReference>
<keyword evidence="5" id="KW-0812">Transmembrane</keyword>
<dbReference type="PANTHER" id="PTHR30451:SF10">
    <property type="entry name" value="OUTER MEMBRANE USHER PROTEIN YFCU-RELATED"/>
    <property type="match status" value="1"/>
</dbReference>
<keyword evidence="3" id="KW-0813">Transport</keyword>
<name>A0AAU6U9M6_UNCXX</name>
<dbReference type="InterPro" id="IPR018030">
    <property type="entry name" value="Fimbrial_membr_usher_CS"/>
</dbReference>
<dbReference type="GO" id="GO:0015473">
    <property type="term" value="F:fimbrial usher porin activity"/>
    <property type="evidence" value="ECO:0007669"/>
    <property type="project" value="InterPro"/>
</dbReference>
<proteinExistence type="inferred from homology"/>
<dbReference type="Pfam" id="PF13954">
    <property type="entry name" value="PapC_N"/>
    <property type="match status" value="1"/>
</dbReference>
<dbReference type="Gene3D" id="2.60.40.2070">
    <property type="match status" value="1"/>
</dbReference>
<organism evidence="11">
    <name type="scientific">bacterium 19CA06SA08-2</name>
    <dbReference type="NCBI Taxonomy" id="2920658"/>
    <lineage>
        <taxon>Bacteria</taxon>
    </lineage>
</organism>
<evidence type="ECO:0000256" key="7">
    <source>
        <dbReference type="ARBA" id="ARBA00023136"/>
    </source>
</evidence>
<gene>
    <name evidence="11" type="ORF">MRM75_06615</name>
</gene>
<dbReference type="Gene3D" id="2.60.40.2610">
    <property type="entry name" value="Outer membrane usher protein FimD, plug domain"/>
    <property type="match status" value="1"/>
</dbReference>
<protein>
    <submittedName>
        <fullName evidence="11">Fimbria/pilus outer membrane usher protein</fullName>
    </submittedName>
</protein>
<comment type="subcellular location">
    <subcellularLocation>
        <location evidence="1">Cell outer membrane</location>
        <topology evidence="1">Multi-pass membrane protein</topology>
    </subcellularLocation>
</comment>